<dbReference type="SMART" id="SM00100">
    <property type="entry name" value="cNMP"/>
    <property type="match status" value="1"/>
</dbReference>
<dbReference type="CDD" id="cd00038">
    <property type="entry name" value="CAP_ED"/>
    <property type="match status" value="1"/>
</dbReference>
<dbReference type="PROSITE" id="PS50042">
    <property type="entry name" value="CNMP_BINDING_3"/>
    <property type="match status" value="1"/>
</dbReference>
<protein>
    <recommendedName>
        <fullName evidence="1">Cyclic nucleotide-binding domain-containing protein</fullName>
    </recommendedName>
</protein>
<gene>
    <name evidence="2" type="ORF">AVDCRST_MAG77-4267</name>
</gene>
<dbReference type="InterPro" id="IPR000595">
    <property type="entry name" value="cNMP-bd_dom"/>
</dbReference>
<feature type="domain" description="Cyclic nucleotide-binding" evidence="1">
    <location>
        <begin position="40"/>
        <end position="152"/>
    </location>
</feature>
<name>A0A6J4JK04_9CHLR</name>
<evidence type="ECO:0000313" key="2">
    <source>
        <dbReference type="EMBL" id="CAA9279416.1"/>
    </source>
</evidence>
<dbReference type="SUPFAM" id="SSF51206">
    <property type="entry name" value="cAMP-binding domain-like"/>
    <property type="match status" value="1"/>
</dbReference>
<dbReference type="AlphaFoldDB" id="A0A6J4JK04"/>
<dbReference type="InterPro" id="IPR018490">
    <property type="entry name" value="cNMP-bd_dom_sf"/>
</dbReference>
<proteinExistence type="predicted"/>
<dbReference type="Pfam" id="PF00027">
    <property type="entry name" value="cNMP_binding"/>
    <property type="match status" value="1"/>
</dbReference>
<accession>A0A6J4JK04</accession>
<dbReference type="Gene3D" id="2.60.120.10">
    <property type="entry name" value="Jelly Rolls"/>
    <property type="match status" value="1"/>
</dbReference>
<reference evidence="2" key="1">
    <citation type="submission" date="2020-02" db="EMBL/GenBank/DDBJ databases">
        <authorList>
            <person name="Meier V. D."/>
        </authorList>
    </citation>
    <scope>NUCLEOTIDE SEQUENCE</scope>
    <source>
        <strain evidence="2">AVDCRST_MAG77</strain>
    </source>
</reference>
<dbReference type="EMBL" id="CADCTC010000204">
    <property type="protein sequence ID" value="CAA9279416.1"/>
    <property type="molecule type" value="Genomic_DNA"/>
</dbReference>
<dbReference type="InterPro" id="IPR014710">
    <property type="entry name" value="RmlC-like_jellyroll"/>
</dbReference>
<organism evidence="2">
    <name type="scientific">uncultured Chloroflexota bacterium</name>
    <dbReference type="NCBI Taxonomy" id="166587"/>
    <lineage>
        <taxon>Bacteria</taxon>
        <taxon>Bacillati</taxon>
        <taxon>Chloroflexota</taxon>
        <taxon>environmental samples</taxon>
    </lineage>
</organism>
<sequence>MVSQLEQPATVARSVPAMDGASALSLPPGVDFSVVLRAPLFRELTPEQVTRFLALGTARTVTAGEEIIAEGNTDTDTFVILRGKVDVLKKLPPVLPGGAEQQKSIVQLTAPMMGIFAMGAPNMLGGLGRSATVAAVEDCDAIVVSKEAYERLCREDPLLGYFMTRNIAMQIIKDLNDTNARVVKLTQALTLALQKRQ</sequence>
<evidence type="ECO:0000259" key="1">
    <source>
        <dbReference type="PROSITE" id="PS50042"/>
    </source>
</evidence>